<accession>A0AAN7ZWF2</accession>
<gene>
    <name evidence="2" type="ORF">LTR97_010338</name>
</gene>
<feature type="region of interest" description="Disordered" evidence="1">
    <location>
        <begin position="1"/>
        <end position="23"/>
    </location>
</feature>
<organism evidence="2 3">
    <name type="scientific">Elasticomyces elasticus</name>
    <dbReference type="NCBI Taxonomy" id="574655"/>
    <lineage>
        <taxon>Eukaryota</taxon>
        <taxon>Fungi</taxon>
        <taxon>Dikarya</taxon>
        <taxon>Ascomycota</taxon>
        <taxon>Pezizomycotina</taxon>
        <taxon>Dothideomycetes</taxon>
        <taxon>Dothideomycetidae</taxon>
        <taxon>Mycosphaerellales</taxon>
        <taxon>Teratosphaeriaceae</taxon>
        <taxon>Elasticomyces</taxon>
    </lineage>
</organism>
<name>A0AAN7ZWF2_9PEZI</name>
<feature type="compositionally biased region" description="Polar residues" evidence="1">
    <location>
        <begin position="337"/>
        <end position="348"/>
    </location>
</feature>
<sequence length="568" mass="64588">MPRYEYSVVRGRPSSHRRPSSSDGYGYFGPLQHELQPGYMQPGYMQPGYPQSGYLVEQSVPHEGDKISTNVGAPYPVAERDLANIQDESIDRHSSRWRGYPTPISRDKALSLLKEGVRMTNEHTQAVERLNTFLYRLNYRGYDLPIKVFNDLDLLFFQGSLKNRVTLVWSKYSITRTRERFGSAYGLTWPAGANGNARVNIRLNSSCDWRDLGGMQECIFTLLHEMIHAWHMVQCDEGPDPSTEITTGLLDKHYGYYFHSAKEAINNIIQTLRGLDRMHQIIELRPMTLVGCELQQRVAIAVIQAGIAAKFFTKLGLELVLDIRAASAVCPREAHLNSHTNSSDPITMTATSRKRKRTKAAKSPWPLSTATGTVATNQKADATLPSLLLDLPPELRNLVYEFVFASTGGVHLSPESHRKYLACGSALNRVNKEVRHEFLTVGELVVDIHTSAPNFDFRHIVAFLNRLSDQEMQALPSLTVPVQRKVIVDLQPSSTMRPMYLERWINRIEHPTKKGTQVKYEYRLVAPHRYFLSLCQEWVAWAGQMPEGQSKQELWHILDVLRRSGRGR</sequence>
<protein>
    <recommendedName>
        <fullName evidence="4">SprT-like domain-containing protein</fullName>
    </recommendedName>
</protein>
<reference evidence="2" key="1">
    <citation type="submission" date="2023-08" db="EMBL/GenBank/DDBJ databases">
        <title>Black Yeasts Isolated from many extreme environments.</title>
        <authorList>
            <person name="Coleine C."/>
            <person name="Stajich J.E."/>
            <person name="Selbmann L."/>
        </authorList>
    </citation>
    <scope>NUCLEOTIDE SEQUENCE</scope>
    <source>
        <strain evidence="2">CCFEE 5810</strain>
    </source>
</reference>
<dbReference type="AlphaFoldDB" id="A0AAN7ZWF2"/>
<dbReference type="GO" id="GO:0006950">
    <property type="term" value="P:response to stress"/>
    <property type="evidence" value="ECO:0007669"/>
    <property type="project" value="UniProtKB-ARBA"/>
</dbReference>
<comment type="caution">
    <text evidence="2">The sequence shown here is derived from an EMBL/GenBank/DDBJ whole genome shotgun (WGS) entry which is preliminary data.</text>
</comment>
<dbReference type="Proteomes" id="UP001310594">
    <property type="component" value="Unassembled WGS sequence"/>
</dbReference>
<evidence type="ECO:0000313" key="3">
    <source>
        <dbReference type="Proteomes" id="UP001310594"/>
    </source>
</evidence>
<evidence type="ECO:0008006" key="4">
    <source>
        <dbReference type="Google" id="ProtNLM"/>
    </source>
</evidence>
<evidence type="ECO:0000313" key="2">
    <source>
        <dbReference type="EMBL" id="KAK5692862.1"/>
    </source>
</evidence>
<proteinExistence type="predicted"/>
<dbReference type="EMBL" id="JAVRQU010000018">
    <property type="protein sequence ID" value="KAK5692862.1"/>
    <property type="molecule type" value="Genomic_DNA"/>
</dbReference>
<feature type="region of interest" description="Disordered" evidence="1">
    <location>
        <begin position="336"/>
        <end position="368"/>
    </location>
</feature>
<evidence type="ECO:0000256" key="1">
    <source>
        <dbReference type="SAM" id="MobiDB-lite"/>
    </source>
</evidence>